<feature type="compositionally biased region" description="Basic and acidic residues" evidence="7">
    <location>
        <begin position="1"/>
        <end position="13"/>
    </location>
</feature>
<dbReference type="InterPro" id="IPR005175">
    <property type="entry name" value="PPC_dom"/>
</dbReference>
<name>A0A6A4LDH1_9ERIC</name>
<dbReference type="PANTHER" id="PTHR31100">
    <property type="entry name" value="AT-HOOK MOTIF NUCLEAR-LOCALIZED PROTEIN 15"/>
    <property type="match status" value="1"/>
</dbReference>
<evidence type="ECO:0000256" key="1">
    <source>
        <dbReference type="ARBA" id="ARBA00003687"/>
    </source>
</evidence>
<keyword evidence="3" id="KW-0805">Transcription regulation</keyword>
<evidence type="ECO:0000259" key="8">
    <source>
        <dbReference type="PROSITE" id="PS51742"/>
    </source>
</evidence>
<dbReference type="InterPro" id="IPR014476">
    <property type="entry name" value="AHL15-29"/>
</dbReference>
<dbReference type="Proteomes" id="UP000428333">
    <property type="component" value="Linkage Group LG06"/>
</dbReference>
<dbReference type="CDD" id="cd11378">
    <property type="entry name" value="DUF296"/>
    <property type="match status" value="1"/>
</dbReference>
<dbReference type="PANTHER" id="PTHR31100:SF69">
    <property type="entry name" value="AT-HOOK MOTIF NUCLEAR-LOCALIZED PROTEIN 17-RELATED"/>
    <property type="match status" value="1"/>
</dbReference>
<dbReference type="GO" id="GO:0003700">
    <property type="term" value="F:DNA-binding transcription factor activity"/>
    <property type="evidence" value="ECO:0007669"/>
    <property type="project" value="TreeGrafter"/>
</dbReference>
<dbReference type="PROSITE" id="PS51742">
    <property type="entry name" value="PPC"/>
    <property type="match status" value="1"/>
</dbReference>
<evidence type="ECO:0000256" key="6">
    <source>
        <dbReference type="ARBA" id="ARBA00023242"/>
    </source>
</evidence>
<dbReference type="GO" id="GO:0003680">
    <property type="term" value="F:minor groove of adenine-thymine-rich DNA binding"/>
    <property type="evidence" value="ECO:0007669"/>
    <property type="project" value="InterPro"/>
</dbReference>
<accession>A0A6A4LDH1</accession>
<feature type="non-terminal residue" evidence="9">
    <location>
        <position position="1"/>
    </location>
</feature>
<evidence type="ECO:0000256" key="2">
    <source>
        <dbReference type="ARBA" id="ARBA00004123"/>
    </source>
</evidence>
<feature type="region of interest" description="Disordered" evidence="7">
    <location>
        <begin position="1"/>
        <end position="96"/>
    </location>
</feature>
<comment type="function">
    <text evidence="1">Transcription factor that specifically binds AT-rich DNA sequences related to the nuclear matrix attachment regions (MARs).</text>
</comment>
<evidence type="ECO:0000313" key="9">
    <source>
        <dbReference type="EMBL" id="KAE9457353.1"/>
    </source>
</evidence>
<dbReference type="FunFam" id="3.30.1330.80:FF:000006">
    <property type="entry name" value="AT-hook motif nuclear-localized protein"/>
    <property type="match status" value="1"/>
</dbReference>
<feature type="domain" description="PPC" evidence="8">
    <location>
        <begin position="98"/>
        <end position="242"/>
    </location>
</feature>
<sequence>MKGEYVEEKDHPNDMFAKLKFQPNQPPPPPPPHLHHHPHHFQLTPDEPDHHHHSPTTTLTPTTTSDGGTIEVVRRPRGRPPGSKNKPKPPVFITREPDPSMTPYFLEVPNSADVVVSITRFCKKHNTGLCVLSGSGAVANVTLRQPTSPGATVTFHGRFDLLSLSATVLPPNFTTNPSIGSNGFAITLSGPQGQVIGGSVVGPLFAAGTVYVVAASFNNPSFHRLPVVDGEEEEGGGGRDEREVSPVGSGGGGEAAESCGMSVYTTLELESLTTSASFDESGYHAGGGGWSALLQPAGL</sequence>
<keyword evidence="10" id="KW-1185">Reference proteome</keyword>
<evidence type="ECO:0000313" key="10">
    <source>
        <dbReference type="Proteomes" id="UP000428333"/>
    </source>
</evidence>
<comment type="caution">
    <text evidence="9">The sequence shown here is derived from an EMBL/GenBank/DDBJ whole genome shotgun (WGS) entry which is preliminary data.</text>
</comment>
<dbReference type="EMBL" id="QEFC01001519">
    <property type="protein sequence ID" value="KAE9457353.1"/>
    <property type="molecule type" value="Genomic_DNA"/>
</dbReference>
<dbReference type="AlphaFoldDB" id="A0A6A4LDH1"/>
<evidence type="ECO:0000256" key="7">
    <source>
        <dbReference type="SAM" id="MobiDB-lite"/>
    </source>
</evidence>
<keyword evidence="5" id="KW-0804">Transcription</keyword>
<gene>
    <name evidence="9" type="ORF">C3L33_10746</name>
</gene>
<keyword evidence="6" id="KW-0539">Nucleus</keyword>
<keyword evidence="4" id="KW-0238">DNA-binding</keyword>
<dbReference type="SUPFAM" id="SSF117856">
    <property type="entry name" value="AF0104/ALDC/Ptd012-like"/>
    <property type="match status" value="1"/>
</dbReference>
<proteinExistence type="predicted"/>
<feature type="compositionally biased region" description="Low complexity" evidence="7">
    <location>
        <begin position="55"/>
        <end position="69"/>
    </location>
</feature>
<dbReference type="OrthoDB" id="782346at2759"/>
<dbReference type="Gene3D" id="3.30.1330.80">
    <property type="entry name" value="Hypothetical protein, similar to alpha- acetolactate decarboxylase, domain 2"/>
    <property type="match status" value="1"/>
</dbReference>
<reference evidence="9 10" key="1">
    <citation type="journal article" date="2019" name="Genome Biol. Evol.">
        <title>The Rhododendron genome and chromosomal organization provide insight into shared whole-genome duplications across the heath family (Ericaceae).</title>
        <authorList>
            <person name="Soza V.L."/>
            <person name="Lindsley D."/>
            <person name="Waalkes A."/>
            <person name="Ramage E."/>
            <person name="Patwardhan R.P."/>
            <person name="Burton J.N."/>
            <person name="Adey A."/>
            <person name="Kumar A."/>
            <person name="Qiu R."/>
            <person name="Shendure J."/>
            <person name="Hall B."/>
        </authorList>
    </citation>
    <scope>NUCLEOTIDE SEQUENCE [LARGE SCALE GENOMIC DNA]</scope>
    <source>
        <strain evidence="9">RSF 1966-606</strain>
    </source>
</reference>
<dbReference type="GO" id="GO:0005634">
    <property type="term" value="C:nucleus"/>
    <property type="evidence" value="ECO:0007669"/>
    <property type="project" value="UniProtKB-SubCell"/>
</dbReference>
<feature type="region of interest" description="Disordered" evidence="7">
    <location>
        <begin position="225"/>
        <end position="257"/>
    </location>
</feature>
<comment type="subcellular location">
    <subcellularLocation>
        <location evidence="2">Nucleus</location>
    </subcellularLocation>
</comment>
<dbReference type="Pfam" id="PF03479">
    <property type="entry name" value="PCC"/>
    <property type="match status" value="1"/>
</dbReference>
<protein>
    <recommendedName>
        <fullName evidence="8">PPC domain-containing protein</fullName>
    </recommendedName>
</protein>
<evidence type="ECO:0000256" key="4">
    <source>
        <dbReference type="ARBA" id="ARBA00023125"/>
    </source>
</evidence>
<organism evidence="9 10">
    <name type="scientific">Rhododendron williamsianum</name>
    <dbReference type="NCBI Taxonomy" id="262921"/>
    <lineage>
        <taxon>Eukaryota</taxon>
        <taxon>Viridiplantae</taxon>
        <taxon>Streptophyta</taxon>
        <taxon>Embryophyta</taxon>
        <taxon>Tracheophyta</taxon>
        <taxon>Spermatophyta</taxon>
        <taxon>Magnoliopsida</taxon>
        <taxon>eudicotyledons</taxon>
        <taxon>Gunneridae</taxon>
        <taxon>Pentapetalae</taxon>
        <taxon>asterids</taxon>
        <taxon>Ericales</taxon>
        <taxon>Ericaceae</taxon>
        <taxon>Ericoideae</taxon>
        <taxon>Rhodoreae</taxon>
        <taxon>Rhododendron</taxon>
    </lineage>
</organism>
<evidence type="ECO:0000256" key="3">
    <source>
        <dbReference type="ARBA" id="ARBA00023015"/>
    </source>
</evidence>
<evidence type="ECO:0000256" key="5">
    <source>
        <dbReference type="ARBA" id="ARBA00023163"/>
    </source>
</evidence>